<dbReference type="FunFam" id="3.30.30.170:FF:000001">
    <property type="entry name" value="Eukaryotic translation initiation factor 2 subunit"/>
    <property type="match status" value="1"/>
</dbReference>
<protein>
    <submittedName>
        <fullName evidence="6">Eukaryotic translation initiation factor eIF-2 beta subunit</fullName>
    </submittedName>
</protein>
<evidence type="ECO:0000256" key="3">
    <source>
        <dbReference type="ARBA" id="ARBA00022917"/>
    </source>
</evidence>
<keyword evidence="7" id="KW-1185">Reference proteome</keyword>
<evidence type="ECO:0000256" key="4">
    <source>
        <dbReference type="SAM" id="MobiDB-lite"/>
    </source>
</evidence>
<dbReference type="GO" id="GO:0003743">
    <property type="term" value="F:translation initiation factor activity"/>
    <property type="evidence" value="ECO:0007669"/>
    <property type="project" value="UniProtKB-KW"/>
</dbReference>
<dbReference type="SUPFAM" id="SSF75689">
    <property type="entry name" value="Zinc-binding domain of translation initiation factor 2 beta"/>
    <property type="match status" value="1"/>
</dbReference>
<keyword evidence="3" id="KW-0648">Protein biosynthesis</keyword>
<comment type="similarity">
    <text evidence="1">Belongs to the eIF-2-beta/eIF-5 family.</text>
</comment>
<dbReference type="GO" id="GO:0005850">
    <property type="term" value="C:eukaryotic translation initiation factor 2 complex"/>
    <property type="evidence" value="ECO:0007669"/>
    <property type="project" value="TreeGrafter"/>
</dbReference>
<dbReference type="PANTHER" id="PTHR23001">
    <property type="entry name" value="EUKARYOTIC TRANSLATION INITIATION FACTOR"/>
    <property type="match status" value="1"/>
</dbReference>
<gene>
    <name evidence="6" type="ORF">CYME_CMH061C</name>
</gene>
<dbReference type="PANTHER" id="PTHR23001:SF3">
    <property type="entry name" value="EUKARYOTIC TRANSLATION INITIATION FACTOR 2 SUBUNIT 2"/>
    <property type="match status" value="1"/>
</dbReference>
<feature type="region of interest" description="Disordered" evidence="4">
    <location>
        <begin position="38"/>
        <end position="124"/>
    </location>
</feature>
<feature type="compositionally biased region" description="Low complexity" evidence="4">
    <location>
        <begin position="17"/>
        <end position="26"/>
    </location>
</feature>
<dbReference type="Pfam" id="PF01873">
    <property type="entry name" value="eIF-5_eIF-2B"/>
    <property type="match status" value="1"/>
</dbReference>
<dbReference type="InterPro" id="IPR016190">
    <property type="entry name" value="Transl_init_fac_IF2/IF5_Zn-bd"/>
</dbReference>
<evidence type="ECO:0000259" key="5">
    <source>
        <dbReference type="SMART" id="SM00653"/>
    </source>
</evidence>
<organism evidence="6 7">
    <name type="scientific">Cyanidioschyzon merolae (strain NIES-3377 / 10D)</name>
    <name type="common">Unicellular red alga</name>
    <dbReference type="NCBI Taxonomy" id="280699"/>
    <lineage>
        <taxon>Eukaryota</taxon>
        <taxon>Rhodophyta</taxon>
        <taxon>Bangiophyceae</taxon>
        <taxon>Cyanidiales</taxon>
        <taxon>Cyanidiaceae</taxon>
        <taxon>Cyanidioschyzon</taxon>
    </lineage>
</organism>
<feature type="compositionally biased region" description="Polar residues" evidence="4">
    <location>
        <begin position="58"/>
        <end position="74"/>
    </location>
</feature>
<dbReference type="RefSeq" id="XP_005536043.1">
    <property type="nucleotide sequence ID" value="XM_005535986.1"/>
</dbReference>
<dbReference type="GO" id="GO:0001731">
    <property type="term" value="P:formation of translation preinitiation complex"/>
    <property type="evidence" value="ECO:0007669"/>
    <property type="project" value="TreeGrafter"/>
</dbReference>
<feature type="region of interest" description="Disordered" evidence="4">
    <location>
        <begin position="1"/>
        <end position="26"/>
    </location>
</feature>
<evidence type="ECO:0000256" key="2">
    <source>
        <dbReference type="ARBA" id="ARBA00022540"/>
    </source>
</evidence>
<feature type="compositionally biased region" description="Polar residues" evidence="4">
    <location>
        <begin position="99"/>
        <end position="116"/>
    </location>
</feature>
<dbReference type="AlphaFoldDB" id="M1VBM2"/>
<dbReference type="STRING" id="280699.M1VBM2"/>
<dbReference type="KEGG" id="cme:CYME_CMH061C"/>
<name>M1VBM2_CYAM1</name>
<dbReference type="Gramene" id="CMH061CT">
    <property type="protein sequence ID" value="CMH061CT"/>
    <property type="gene ID" value="CMH061C"/>
</dbReference>
<evidence type="ECO:0000313" key="6">
    <source>
        <dbReference type="EMBL" id="BAM79757.1"/>
    </source>
</evidence>
<reference evidence="6 7" key="2">
    <citation type="journal article" date="2007" name="BMC Biol.">
        <title>A 100%-complete sequence reveals unusually simple genomic features in the hot-spring red alga Cyanidioschyzon merolae.</title>
        <authorList>
            <person name="Nozaki H."/>
            <person name="Takano H."/>
            <person name="Misumi O."/>
            <person name="Terasawa K."/>
            <person name="Matsuzaki M."/>
            <person name="Maruyama S."/>
            <person name="Nishida K."/>
            <person name="Yagisawa F."/>
            <person name="Yoshida Y."/>
            <person name="Fujiwara T."/>
            <person name="Takio S."/>
            <person name="Tamura K."/>
            <person name="Chung S.J."/>
            <person name="Nakamura S."/>
            <person name="Kuroiwa H."/>
            <person name="Tanaka K."/>
            <person name="Sato N."/>
            <person name="Kuroiwa T."/>
        </authorList>
    </citation>
    <scope>NUCLEOTIDE SEQUENCE [LARGE SCALE GENOMIC DNA]</scope>
    <source>
        <strain evidence="6 7">10D</strain>
    </source>
</reference>
<sequence length="294" mass="32151">MPPNENGAFQESSGNLAEVSASTGAGATADTAAALNTAEPLLFDPSMKKKKKKKPVEQGTNAGDTTTALDSEQAPTERHVHFQVESDGDRAASPVDSGTAVNAGTITTSSSSVSHENNMEAAEPWQGTDRDYTYDELLRRIFDMLHGRHPGLGGNPDGRRRLSLRPPQIAREGSKRTVFLNFGDICQSLRRQPEHLAAYMAAELGTTGNLQESARLVLKGRFQPAGFEGVLRRYIREYVMCASCKSPETVLMRDAHTRLYFMKCENCGSSRSVAPIRQGFMAQTERRSLRRDAA</sequence>
<reference evidence="6 7" key="1">
    <citation type="journal article" date="2004" name="Nature">
        <title>Genome sequence of the ultrasmall unicellular red alga Cyanidioschyzon merolae 10D.</title>
        <authorList>
            <person name="Matsuzaki M."/>
            <person name="Misumi O."/>
            <person name="Shin-i T."/>
            <person name="Maruyama S."/>
            <person name="Takahara M."/>
            <person name="Miyagishima S."/>
            <person name="Mori T."/>
            <person name="Nishida K."/>
            <person name="Yagisawa F."/>
            <person name="Nishida K."/>
            <person name="Yoshida Y."/>
            <person name="Nishimura Y."/>
            <person name="Nakao S."/>
            <person name="Kobayashi T."/>
            <person name="Momoyama Y."/>
            <person name="Higashiyama T."/>
            <person name="Minoda A."/>
            <person name="Sano M."/>
            <person name="Nomoto H."/>
            <person name="Oishi K."/>
            <person name="Hayashi H."/>
            <person name="Ohta F."/>
            <person name="Nishizaka S."/>
            <person name="Haga S."/>
            <person name="Miura S."/>
            <person name="Morishita T."/>
            <person name="Kabeya Y."/>
            <person name="Terasawa K."/>
            <person name="Suzuki Y."/>
            <person name="Ishii Y."/>
            <person name="Asakawa S."/>
            <person name="Takano H."/>
            <person name="Ohta N."/>
            <person name="Kuroiwa H."/>
            <person name="Tanaka K."/>
            <person name="Shimizu N."/>
            <person name="Sugano S."/>
            <person name="Sato N."/>
            <person name="Nozaki H."/>
            <person name="Ogasawara N."/>
            <person name="Kohara Y."/>
            <person name="Kuroiwa T."/>
        </authorList>
    </citation>
    <scope>NUCLEOTIDE SEQUENCE [LARGE SCALE GENOMIC DNA]</scope>
    <source>
        <strain evidence="6 7">10D</strain>
    </source>
</reference>
<dbReference type="GO" id="GO:0003729">
    <property type="term" value="F:mRNA binding"/>
    <property type="evidence" value="ECO:0007669"/>
    <property type="project" value="TreeGrafter"/>
</dbReference>
<dbReference type="SMART" id="SM00653">
    <property type="entry name" value="eIF2B_5"/>
    <property type="match status" value="1"/>
</dbReference>
<dbReference type="OrthoDB" id="10255414at2759"/>
<dbReference type="Proteomes" id="UP000007014">
    <property type="component" value="Chromosome 8"/>
</dbReference>
<feature type="domain" description="Translation initiation factor IF2/IF5" evidence="5">
    <location>
        <begin position="159"/>
        <end position="270"/>
    </location>
</feature>
<dbReference type="SUPFAM" id="SSF100966">
    <property type="entry name" value="Translation initiation factor 2 beta, aIF2beta, N-terminal domain"/>
    <property type="match status" value="1"/>
</dbReference>
<dbReference type="HOGENOM" id="CLU_026663_0_1_1"/>
<proteinExistence type="inferred from homology"/>
<keyword evidence="2 6" id="KW-0396">Initiation factor</keyword>
<dbReference type="Gene3D" id="3.30.30.170">
    <property type="match status" value="1"/>
</dbReference>
<dbReference type="eggNOG" id="KOG2768">
    <property type="taxonomic scope" value="Eukaryota"/>
</dbReference>
<dbReference type="GO" id="GO:0031369">
    <property type="term" value="F:translation initiation factor binding"/>
    <property type="evidence" value="ECO:0007669"/>
    <property type="project" value="TreeGrafter"/>
</dbReference>
<dbReference type="InterPro" id="IPR016189">
    <property type="entry name" value="Transl_init_fac_IF2/IF5_N"/>
</dbReference>
<evidence type="ECO:0000313" key="7">
    <source>
        <dbReference type="Proteomes" id="UP000007014"/>
    </source>
</evidence>
<dbReference type="GeneID" id="16993394"/>
<dbReference type="EMBL" id="AP006490">
    <property type="protein sequence ID" value="BAM79757.1"/>
    <property type="molecule type" value="Genomic_DNA"/>
</dbReference>
<feature type="compositionally biased region" description="Basic and acidic residues" evidence="4">
    <location>
        <begin position="75"/>
        <end position="90"/>
    </location>
</feature>
<accession>M1VBM2</accession>
<dbReference type="InterPro" id="IPR045196">
    <property type="entry name" value="IF2/IF5"/>
</dbReference>
<dbReference type="OMA" id="CMREGNK"/>
<evidence type="ECO:0000256" key="1">
    <source>
        <dbReference type="ARBA" id="ARBA00010397"/>
    </source>
</evidence>
<dbReference type="InterPro" id="IPR002735">
    <property type="entry name" value="Transl_init_fac_IF2/IF5_dom"/>
</dbReference>